<dbReference type="OrthoDB" id="385937at2157"/>
<dbReference type="AlphaFoldDB" id="A0A2A5QR44"/>
<accession>A0A2A5QR44</accession>
<evidence type="ECO:0000313" key="2">
    <source>
        <dbReference type="Proteomes" id="UP000219689"/>
    </source>
</evidence>
<sequence>MSNFNAAGFTDLRQYITSTNGWTHVALIDDAGNEETRIDIHNDSRASWSDASTNPTDLTITLSGSDSDIAAPVTLERAELHPSSSSTTAMHDGPLQGEIDGTLQAAAVTIGSDTDEGTVTYTVELPTQ</sequence>
<comment type="caution">
    <text evidence="1">The sequence shown here is derived from an EMBL/GenBank/DDBJ whole genome shotgun (WGS) entry which is preliminary data.</text>
</comment>
<dbReference type="RefSeq" id="WP_097378276.1">
    <property type="nucleotide sequence ID" value="NZ_NXNI01000001.1"/>
</dbReference>
<proteinExistence type="predicted"/>
<organism evidence="1 2">
    <name type="scientific">Natrinema ejinorense</name>
    <dbReference type="NCBI Taxonomy" id="373386"/>
    <lineage>
        <taxon>Archaea</taxon>
        <taxon>Methanobacteriati</taxon>
        <taxon>Methanobacteriota</taxon>
        <taxon>Stenosarchaea group</taxon>
        <taxon>Halobacteria</taxon>
        <taxon>Halobacteriales</taxon>
        <taxon>Natrialbaceae</taxon>
        <taxon>Natrinema</taxon>
    </lineage>
</organism>
<evidence type="ECO:0000313" key="1">
    <source>
        <dbReference type="EMBL" id="PCR89328.1"/>
    </source>
</evidence>
<dbReference type="EMBL" id="NXNI01000001">
    <property type="protein sequence ID" value="PCR89328.1"/>
    <property type="molecule type" value="Genomic_DNA"/>
</dbReference>
<keyword evidence="2" id="KW-1185">Reference proteome</keyword>
<dbReference type="Proteomes" id="UP000219689">
    <property type="component" value="Unassembled WGS sequence"/>
</dbReference>
<gene>
    <name evidence="1" type="ORF">CP557_01505</name>
</gene>
<protein>
    <submittedName>
        <fullName evidence="1">Uncharacterized protein</fullName>
    </submittedName>
</protein>
<reference evidence="1 2" key="1">
    <citation type="submission" date="2017-09" db="EMBL/GenBank/DDBJ databases">
        <title>Genome sequences of Natrinema ejinorence JCM 13890T.</title>
        <authorList>
            <person name="Roh S.W."/>
            <person name="Kim Y.B."/>
            <person name="Kim J.Y."/>
        </authorList>
    </citation>
    <scope>NUCLEOTIDE SEQUENCE [LARGE SCALE GENOMIC DNA]</scope>
    <source>
        <strain evidence="1 2">JCM 13890</strain>
    </source>
</reference>
<name>A0A2A5QR44_9EURY</name>